<dbReference type="AlphaFoldDB" id="A0A494XQQ9"/>
<dbReference type="EMBL" id="RBZM01000006">
    <property type="protein sequence ID" value="RKP52965.1"/>
    <property type="molecule type" value="Genomic_DNA"/>
</dbReference>
<protein>
    <recommendedName>
        <fullName evidence="4">SRPBCC family protein</fullName>
    </recommendedName>
</protein>
<reference evidence="2 3" key="1">
    <citation type="submission" date="2018-10" db="EMBL/GenBank/DDBJ databases">
        <title>Cohnella sp. M2MS4P-1, whole genome shotgun sequence.</title>
        <authorList>
            <person name="Tuo L."/>
        </authorList>
    </citation>
    <scope>NUCLEOTIDE SEQUENCE [LARGE SCALE GENOMIC DNA]</scope>
    <source>
        <strain evidence="2 3">M2MS4P-1</strain>
    </source>
</reference>
<sequence length="309" mass="34839">MICKHEQETSDRTRPYDFECVGLLVVKLTSFTFEQFYDVDGIVILAEFVLLPFAMGIINTYFWKDYDVSGSASWGYGFISFIIALFGSAFFMGEGYICLIIVSPLIFLFMMSGIWAGRAIFRQGNNKLNVSVAGAIVAFMAINVAFAGPSEKVVSDRIVIQASPDQVWKYIVSFPAIEEKPSYWMFRIGLPAPVQSVAEGEFVGANRQCVFNGGIVFDEKIVELVPGRKLTFDIVKQPEDPEIMGHLELRRGQFVLEDNGDGTTTLIGNSWYDLKVRPSAYFDWWTQDIIRAVHIRVMEHIKALAENDN</sequence>
<evidence type="ECO:0008006" key="4">
    <source>
        <dbReference type="Google" id="ProtNLM"/>
    </source>
</evidence>
<dbReference type="SUPFAM" id="SSF55961">
    <property type="entry name" value="Bet v1-like"/>
    <property type="match status" value="1"/>
</dbReference>
<gene>
    <name evidence="2" type="ORF">D7Z26_14565</name>
</gene>
<dbReference type="Pfam" id="PF10604">
    <property type="entry name" value="Polyketide_cyc2"/>
    <property type="match status" value="1"/>
</dbReference>
<feature type="transmembrane region" description="Helical" evidence="1">
    <location>
        <begin position="128"/>
        <end position="148"/>
    </location>
</feature>
<keyword evidence="1" id="KW-0812">Transmembrane</keyword>
<feature type="transmembrane region" description="Helical" evidence="1">
    <location>
        <begin position="99"/>
        <end position="121"/>
    </location>
</feature>
<name>A0A494XQQ9_9BACL</name>
<feature type="transmembrane region" description="Helical" evidence="1">
    <location>
        <begin position="74"/>
        <end position="93"/>
    </location>
</feature>
<proteinExistence type="predicted"/>
<keyword evidence="1" id="KW-0472">Membrane</keyword>
<comment type="caution">
    <text evidence="2">The sequence shown here is derived from an EMBL/GenBank/DDBJ whole genome shotgun (WGS) entry which is preliminary data.</text>
</comment>
<organism evidence="2 3">
    <name type="scientific">Cohnella endophytica</name>
    <dbReference type="NCBI Taxonomy" id="2419778"/>
    <lineage>
        <taxon>Bacteria</taxon>
        <taxon>Bacillati</taxon>
        <taxon>Bacillota</taxon>
        <taxon>Bacilli</taxon>
        <taxon>Bacillales</taxon>
        <taxon>Paenibacillaceae</taxon>
        <taxon>Cohnella</taxon>
    </lineage>
</organism>
<dbReference type="InterPro" id="IPR023393">
    <property type="entry name" value="START-like_dom_sf"/>
</dbReference>
<dbReference type="InterPro" id="IPR019587">
    <property type="entry name" value="Polyketide_cyclase/dehydratase"/>
</dbReference>
<feature type="transmembrane region" description="Helical" evidence="1">
    <location>
        <begin position="42"/>
        <end position="62"/>
    </location>
</feature>
<dbReference type="Proteomes" id="UP000282076">
    <property type="component" value="Unassembled WGS sequence"/>
</dbReference>
<keyword evidence="1" id="KW-1133">Transmembrane helix</keyword>
<evidence type="ECO:0000313" key="2">
    <source>
        <dbReference type="EMBL" id="RKP52965.1"/>
    </source>
</evidence>
<accession>A0A494XQQ9</accession>
<evidence type="ECO:0000313" key="3">
    <source>
        <dbReference type="Proteomes" id="UP000282076"/>
    </source>
</evidence>
<keyword evidence="3" id="KW-1185">Reference proteome</keyword>
<dbReference type="Gene3D" id="3.30.530.20">
    <property type="match status" value="1"/>
</dbReference>
<evidence type="ECO:0000256" key="1">
    <source>
        <dbReference type="SAM" id="Phobius"/>
    </source>
</evidence>